<dbReference type="CDD" id="cd11289">
    <property type="entry name" value="gelsolin_S2_like"/>
    <property type="match status" value="1"/>
</dbReference>
<keyword evidence="4" id="KW-0963">Cytoplasm</keyword>
<organism evidence="11 12">
    <name type="scientific">Oryzias melastigma</name>
    <name type="common">Marine medaka</name>
    <dbReference type="NCBI Taxonomy" id="30732"/>
    <lineage>
        <taxon>Eukaryota</taxon>
        <taxon>Metazoa</taxon>
        <taxon>Chordata</taxon>
        <taxon>Craniata</taxon>
        <taxon>Vertebrata</taxon>
        <taxon>Euteleostomi</taxon>
        <taxon>Actinopterygii</taxon>
        <taxon>Neopterygii</taxon>
        <taxon>Teleostei</taxon>
        <taxon>Neoteleostei</taxon>
        <taxon>Acanthomorphata</taxon>
        <taxon>Ovalentaria</taxon>
        <taxon>Atherinomorphae</taxon>
        <taxon>Beloniformes</taxon>
        <taxon>Adrianichthyidae</taxon>
        <taxon>Oryziinae</taxon>
        <taxon>Oryzias</taxon>
    </lineage>
</organism>
<dbReference type="InterPro" id="IPR036180">
    <property type="entry name" value="Gelsolin-like_dom_sf"/>
</dbReference>
<keyword evidence="7" id="KW-0009">Actin-binding</keyword>
<dbReference type="GO" id="GO:0005737">
    <property type="term" value="C:cytoplasm"/>
    <property type="evidence" value="ECO:0007669"/>
    <property type="project" value="TreeGrafter"/>
</dbReference>
<comment type="subcellular location">
    <subcellularLocation>
        <location evidence="1">Cytoplasm</location>
        <location evidence="1">Cytoskeleton</location>
    </subcellularLocation>
</comment>
<reference evidence="11" key="2">
    <citation type="submission" date="2025-09" db="UniProtKB">
        <authorList>
            <consortium name="Ensembl"/>
        </authorList>
    </citation>
    <scope>IDENTIFICATION</scope>
</reference>
<dbReference type="CDD" id="cd11288">
    <property type="entry name" value="gelsolin_S5_like"/>
    <property type="match status" value="1"/>
</dbReference>
<evidence type="ECO:0000256" key="9">
    <source>
        <dbReference type="SAM" id="MobiDB-lite"/>
    </source>
</evidence>
<dbReference type="SMART" id="SM00262">
    <property type="entry name" value="GEL"/>
    <property type="match status" value="6"/>
</dbReference>
<dbReference type="CDD" id="cd11291">
    <property type="entry name" value="gelsolin_S6_like"/>
    <property type="match status" value="1"/>
</dbReference>
<comment type="similarity">
    <text evidence="2">Belongs to the villin/gelsolin family.</text>
</comment>
<dbReference type="Ensembl" id="ENSOMET00000008251.1">
    <property type="protein sequence ID" value="ENSOMEP00000025001.1"/>
    <property type="gene ID" value="ENSOMEG00000006002.1"/>
</dbReference>
<evidence type="ECO:0000256" key="1">
    <source>
        <dbReference type="ARBA" id="ARBA00004245"/>
    </source>
</evidence>
<feature type="region of interest" description="Disordered" evidence="9">
    <location>
        <begin position="830"/>
        <end position="851"/>
    </location>
</feature>
<dbReference type="PaxDb" id="30732-ENSOMEP00000025001"/>
<feature type="domain" description="HP" evidence="10">
    <location>
        <begin position="815"/>
        <end position="881"/>
    </location>
</feature>
<dbReference type="CDD" id="cd11290">
    <property type="entry name" value="gelsolin_S1_like"/>
    <property type="match status" value="1"/>
</dbReference>
<keyword evidence="5" id="KW-0677">Repeat</keyword>
<dbReference type="AlphaFoldDB" id="A0A3B3D567"/>
<dbReference type="CDD" id="cd11292">
    <property type="entry name" value="gelsolin_S3_like"/>
    <property type="match status" value="1"/>
</dbReference>
<keyword evidence="12" id="KW-1185">Reference proteome</keyword>
<dbReference type="InterPro" id="IPR007123">
    <property type="entry name" value="Gelsolin-like_dom"/>
</dbReference>
<dbReference type="GO" id="GO:0051016">
    <property type="term" value="P:barbed-end actin filament capping"/>
    <property type="evidence" value="ECO:0007669"/>
    <property type="project" value="TreeGrafter"/>
</dbReference>
<dbReference type="SUPFAM" id="SSF55753">
    <property type="entry name" value="Actin depolymerizing proteins"/>
    <property type="match status" value="4"/>
</dbReference>
<dbReference type="PRINTS" id="PR00597">
    <property type="entry name" value="GELSOLIN"/>
</dbReference>
<dbReference type="GeneID" id="112151411"/>
<dbReference type="Proteomes" id="UP000261560">
    <property type="component" value="Unplaced"/>
</dbReference>
<dbReference type="GO" id="GO:0051014">
    <property type="term" value="P:actin filament severing"/>
    <property type="evidence" value="ECO:0007669"/>
    <property type="project" value="TreeGrafter"/>
</dbReference>
<dbReference type="PROSITE" id="PS51089">
    <property type="entry name" value="HP"/>
    <property type="match status" value="1"/>
</dbReference>
<reference evidence="11" key="1">
    <citation type="submission" date="2025-08" db="UniProtKB">
        <authorList>
            <consortium name="Ensembl"/>
        </authorList>
    </citation>
    <scope>IDENTIFICATION</scope>
</reference>
<keyword evidence="3" id="KW-0117">Actin capping</keyword>
<dbReference type="GO" id="GO:0015629">
    <property type="term" value="C:actin cytoskeleton"/>
    <property type="evidence" value="ECO:0007669"/>
    <property type="project" value="TreeGrafter"/>
</dbReference>
<dbReference type="STRING" id="30732.ENSOMEP00000025001"/>
<dbReference type="InterPro" id="IPR003128">
    <property type="entry name" value="Villin_headpiece"/>
</dbReference>
<evidence type="ECO:0000256" key="2">
    <source>
        <dbReference type="ARBA" id="ARBA00008418"/>
    </source>
</evidence>
<keyword evidence="6" id="KW-0106">Calcium</keyword>
<evidence type="ECO:0000313" key="12">
    <source>
        <dbReference type="Proteomes" id="UP000261560"/>
    </source>
</evidence>
<dbReference type="PANTHER" id="PTHR11977:SF30">
    <property type="entry name" value="VILLIN-LIKE PROTEIN"/>
    <property type="match status" value="1"/>
</dbReference>
<dbReference type="SUPFAM" id="SSF47050">
    <property type="entry name" value="VHP, Villin headpiece domain"/>
    <property type="match status" value="1"/>
</dbReference>
<dbReference type="GO" id="GO:0008154">
    <property type="term" value="P:actin polymerization or depolymerization"/>
    <property type="evidence" value="ECO:0007669"/>
    <property type="project" value="TreeGrafter"/>
</dbReference>
<sequence length="881" mass="99534">MEYRTEWKNQGPWSKSNTMMKDDFPDTFRNISRKAGLQIWTINSMKMVSVPTKAFGNFFQGDCYIVLNIRENKGAAQSIDVHYWIGNSSSQDEQGAAAIYVTQLDEYLGGSPVQYREVQGYESPQFRSYFKNGIIYKTGGVASGFNHVDTNSYNVLRLMHVKGKKHVTAKEVEVSWNSFNNGDIFLLDTGKLIVQWNGPQSNRTEKLKAVLLAQDIRDRERGGRAQIGVVEGESERESPELMKVMTAVLGEKPNKLRDAIPDEKHDQSQSGSVRLYHVFENGGNLVVQEVATQPLTQDLLLSSDCYIVDHKGSSVMVWKGKRASKVERQEAMNRAMGYIKAKNYPPSTRVEVMSEGGESAMFKQLFKSWTEKGQTKGLGSTHTVGKIAKVDQVKFDVMELHARPELAAQQRMVDDASGDVTVWRIENLELVEVDSRTHGQFYGGDCYLVLYTYLRSNQKQYILYMWQGRHATKDEITACAYQAVTVDSKYHGAPVQVRVVMGKEPRHFLAIFKGKFIIFEGGTGRAGAVNPESSTRLFQVRGTTEMNTKATEVPARASSLNSNDVFLLKTDRVCYLWYGKGCSGDERVMARTTGDVLFRQDKQVVMEGQEPANFWVALGGKSAYASDKRLHREDMIYSPRLFECSNQTGRFRMTEVYDFAQSDLDEDDVMLLDTWEELFLWVGKHANKSETTDTWTSAQEYLRSHPAGRDPDTPVIFIKQGYEPPTFTGWFNAWDPLKWNEENIYDGMKNKMRDEVDFISHITADLSHTGIGGDGYRAPGGPMSSPPPYRTQGLDFSPKSPTSPKAKFPPFPTSVGGGRYLDPELLVNKEASELPEGVDPSQREEHLSDMDFESLLGTNRADFQRLPKWRQNDLKKKAGLF</sequence>
<dbReference type="Gene3D" id="1.10.950.10">
    <property type="entry name" value="Villin headpiece domain"/>
    <property type="match status" value="1"/>
</dbReference>
<accession>A0A3B3D567</accession>
<evidence type="ECO:0000256" key="5">
    <source>
        <dbReference type="ARBA" id="ARBA00022737"/>
    </source>
</evidence>
<dbReference type="OrthoDB" id="6375767at2759"/>
<dbReference type="FunFam" id="3.40.20.10:FF:000004">
    <property type="entry name" value="Gelsolin"/>
    <property type="match status" value="1"/>
</dbReference>
<dbReference type="FunFam" id="3.40.20.10:FF:000002">
    <property type="entry name" value="Gelsolin"/>
    <property type="match status" value="1"/>
</dbReference>
<dbReference type="SUPFAM" id="SSF82754">
    <property type="entry name" value="C-terminal, gelsolin-like domain of Sec23/24"/>
    <property type="match status" value="2"/>
</dbReference>
<evidence type="ECO:0000256" key="6">
    <source>
        <dbReference type="ARBA" id="ARBA00022837"/>
    </source>
</evidence>
<name>A0A3B3D567_ORYME</name>
<dbReference type="Gene3D" id="3.40.20.10">
    <property type="entry name" value="Severin"/>
    <property type="match status" value="6"/>
</dbReference>
<dbReference type="SMART" id="SM00153">
    <property type="entry name" value="VHP"/>
    <property type="match status" value="1"/>
</dbReference>
<protein>
    <submittedName>
        <fullName evidence="11">Villin-like</fullName>
    </submittedName>
</protein>
<evidence type="ECO:0000313" key="11">
    <source>
        <dbReference type="Ensembl" id="ENSOMEP00000025001.1"/>
    </source>
</evidence>
<dbReference type="InterPro" id="IPR029006">
    <property type="entry name" value="ADF-H/Gelsolin-like_dom_sf"/>
</dbReference>
<dbReference type="InterPro" id="IPR007122">
    <property type="entry name" value="Villin/Gelsolin"/>
</dbReference>
<dbReference type="Pfam" id="PF00626">
    <property type="entry name" value="Gelsolin"/>
    <property type="match status" value="6"/>
</dbReference>
<evidence type="ECO:0000256" key="3">
    <source>
        <dbReference type="ARBA" id="ARBA00022467"/>
    </source>
</evidence>
<evidence type="ECO:0000259" key="10">
    <source>
        <dbReference type="PROSITE" id="PS51089"/>
    </source>
</evidence>
<dbReference type="FunFam" id="3.40.20.10:FF:000001">
    <property type="entry name" value="Gelsolin"/>
    <property type="match status" value="1"/>
</dbReference>
<dbReference type="FunFam" id="3.40.20.10:FF:000027">
    <property type="entry name" value="Villin 1"/>
    <property type="match status" value="1"/>
</dbReference>
<evidence type="ECO:0000256" key="8">
    <source>
        <dbReference type="ARBA" id="ARBA00023212"/>
    </source>
</evidence>
<dbReference type="FunFam" id="3.40.20.10:FF:000005">
    <property type="entry name" value="Gelsolin"/>
    <property type="match status" value="1"/>
</dbReference>
<dbReference type="GeneTree" id="ENSGT00940000160253"/>
<dbReference type="InterPro" id="IPR036886">
    <property type="entry name" value="Villin_headpiece_dom_sf"/>
</dbReference>
<dbReference type="GO" id="GO:0005546">
    <property type="term" value="F:phosphatidylinositol-4,5-bisphosphate binding"/>
    <property type="evidence" value="ECO:0007669"/>
    <property type="project" value="TreeGrafter"/>
</dbReference>
<proteinExistence type="inferred from homology"/>
<evidence type="ECO:0000256" key="7">
    <source>
        <dbReference type="ARBA" id="ARBA00023203"/>
    </source>
</evidence>
<dbReference type="CDD" id="cd11293">
    <property type="entry name" value="gelsolin_S4_like"/>
    <property type="match status" value="1"/>
</dbReference>
<keyword evidence="8" id="KW-0206">Cytoskeleton</keyword>
<dbReference type="PANTHER" id="PTHR11977">
    <property type="entry name" value="VILLIN"/>
    <property type="match status" value="1"/>
</dbReference>
<dbReference type="GO" id="GO:0051015">
    <property type="term" value="F:actin filament binding"/>
    <property type="evidence" value="ECO:0007669"/>
    <property type="project" value="InterPro"/>
</dbReference>
<evidence type="ECO:0000256" key="4">
    <source>
        <dbReference type="ARBA" id="ARBA00022490"/>
    </source>
</evidence>
<dbReference type="Pfam" id="PF02209">
    <property type="entry name" value="VHP"/>
    <property type="match status" value="1"/>
</dbReference>
<dbReference type="OMA" id="FTIWRIE"/>
<dbReference type="RefSeq" id="XP_024136120.1">
    <property type="nucleotide sequence ID" value="XM_024280352.2"/>
</dbReference>